<organism evidence="1 2">
    <name type="scientific">Janibacter limosus</name>
    <dbReference type="NCBI Taxonomy" id="53458"/>
    <lineage>
        <taxon>Bacteria</taxon>
        <taxon>Bacillati</taxon>
        <taxon>Actinomycetota</taxon>
        <taxon>Actinomycetes</taxon>
        <taxon>Micrococcales</taxon>
        <taxon>Intrasporangiaceae</taxon>
        <taxon>Janibacter</taxon>
    </lineage>
</organism>
<reference evidence="1" key="1">
    <citation type="submission" date="2021-11" db="EMBL/GenBank/DDBJ databases">
        <title>Study of the species diversity of bacterial strains isolated from a unique natural object - Shulgan-Tash cave (Bashkiria).</title>
        <authorList>
            <person name="Sazanova A.L."/>
            <person name="Chirak E.R."/>
            <person name="Safronova V.I."/>
        </authorList>
    </citation>
    <scope>NUCLEOTIDE SEQUENCE</scope>
    <source>
        <strain evidence="1">P1</strain>
    </source>
</reference>
<accession>A0AC61U0U1</accession>
<sequence>MLERATTGHLQPGLGDLTAHDRHRLEHPVDALVVGERGGEDHDGLGDRLGCRVEELGVHPRLDHADELVVEAIGREVVAGRVDHAQEQVRVAAGAQRLPVGRDLVERLVRQIFPGDDRPERAASSSRASGPSPARGLPRHQRAQLEGGHPVVLPRVLVGEPPHPGRGSCLDEALDRSGVGARDPVDLADGLLLRHRPHPGARHPGHPVQLASGPLVREGDPEHATQVLAHGVARSLRPRRAPIA</sequence>
<protein>
    <submittedName>
        <fullName evidence="1">Uncharacterized protein</fullName>
    </submittedName>
</protein>
<name>A0AC61U0U1_9MICO</name>
<dbReference type="Proteomes" id="UP001059663">
    <property type="component" value="Chromosome"/>
</dbReference>
<gene>
    <name evidence="1" type="ORF">LP422_11815</name>
</gene>
<proteinExistence type="predicted"/>
<dbReference type="EMBL" id="CP087977">
    <property type="protein sequence ID" value="UUZ43624.1"/>
    <property type="molecule type" value="Genomic_DNA"/>
</dbReference>
<evidence type="ECO:0000313" key="2">
    <source>
        <dbReference type="Proteomes" id="UP001059663"/>
    </source>
</evidence>
<evidence type="ECO:0000313" key="1">
    <source>
        <dbReference type="EMBL" id="UUZ43624.1"/>
    </source>
</evidence>